<dbReference type="NCBIfam" id="TIGR03779">
    <property type="entry name" value="Bac_Flav_CT_M"/>
    <property type="match status" value="1"/>
</dbReference>
<accession>A0A5J4Q5C4</accession>
<protein>
    <recommendedName>
        <fullName evidence="4">Conjugative transposon TraM C-terminal domain-containing protein</fullName>
    </recommendedName>
</protein>
<dbReference type="AlphaFoldDB" id="A0A5J4Q5C4"/>
<feature type="region of interest" description="Disordered" evidence="2">
    <location>
        <begin position="1"/>
        <end position="22"/>
    </location>
</feature>
<evidence type="ECO:0000259" key="4">
    <source>
        <dbReference type="Pfam" id="PF12508"/>
    </source>
</evidence>
<keyword evidence="3" id="KW-0812">Transmembrane</keyword>
<evidence type="ECO:0000313" key="5">
    <source>
        <dbReference type="EMBL" id="KAA6316985.1"/>
    </source>
</evidence>
<organism evidence="5">
    <name type="scientific">termite gut metagenome</name>
    <dbReference type="NCBI Taxonomy" id="433724"/>
    <lineage>
        <taxon>unclassified sequences</taxon>
        <taxon>metagenomes</taxon>
        <taxon>organismal metagenomes</taxon>
    </lineage>
</organism>
<dbReference type="Pfam" id="PF12508">
    <property type="entry name" value="Transposon_TraM"/>
    <property type="match status" value="1"/>
</dbReference>
<proteinExistence type="predicted"/>
<reference evidence="5" key="1">
    <citation type="submission" date="2019-03" db="EMBL/GenBank/DDBJ databases">
        <title>Single cell metagenomics reveals metabolic interactions within the superorganism composed of flagellate Streblomastix strix and complex community of Bacteroidetes bacteria on its surface.</title>
        <authorList>
            <person name="Treitli S.C."/>
            <person name="Kolisko M."/>
            <person name="Husnik F."/>
            <person name="Keeling P."/>
            <person name="Hampl V."/>
        </authorList>
    </citation>
    <scope>NUCLEOTIDE SEQUENCE</scope>
    <source>
        <strain evidence="5">STM</strain>
    </source>
</reference>
<feature type="transmembrane region" description="Helical" evidence="3">
    <location>
        <begin position="31"/>
        <end position="49"/>
    </location>
</feature>
<keyword evidence="1" id="KW-0175">Coiled coil</keyword>
<dbReference type="InterPro" id="IPR022187">
    <property type="entry name" value="Conjug_transposon_TraM"/>
</dbReference>
<sequence>MTKKKQPSNNNQENESKLKLTGEQKQTMKKYAVFALMFTICGALMWLIFSPSEQDKAKAEASAGFNTDIPLPKEEDLINDKRDAYEQGEMKAKQEEKMRSLQDFSSLLDEDAKQPEKELALLDNEPVKQKTPRSYSPQDRGQSSSIKTSVDAYQNINRTLGNFYEAPKEDTEKERLLKEVEALKAQLQEKENNPSGTVNEQLALMEESYRMAAKYLPVQGNTSGTPTAGEPVMKNVSGKTFVVPVSQVREQTVSALPQKISDADRIQAFSQPRNMGFYTAGTTIQEATKNTITACIHDDQTVLDGQSVRLRLLEPMQAGGTPIPRNTLITGQAKIQGERLGITVVSLEYQGLIFPVELLVYDTDGQEGIFIPGTKEMDAVKEIAANMGTNAETSINLSSDAGEQLAADMGRSLIQGTSQFFSKKLREVKVNLKAGYKVFLLPKDN</sequence>
<name>A0A5J4Q5C4_9ZZZZ</name>
<feature type="compositionally biased region" description="Basic and acidic residues" evidence="2">
    <location>
        <begin position="118"/>
        <end position="128"/>
    </location>
</feature>
<feature type="domain" description="Conjugative transposon TraM C-terminal" evidence="4">
    <location>
        <begin position="292"/>
        <end position="440"/>
    </location>
</feature>
<gene>
    <name evidence="5" type="ORF">EZS27_032792</name>
</gene>
<dbReference type="EMBL" id="SNRY01004682">
    <property type="protein sequence ID" value="KAA6316985.1"/>
    <property type="molecule type" value="Genomic_DNA"/>
</dbReference>
<keyword evidence="3" id="KW-0472">Membrane</keyword>
<feature type="compositionally biased region" description="Polar residues" evidence="2">
    <location>
        <begin position="132"/>
        <end position="147"/>
    </location>
</feature>
<feature type="coiled-coil region" evidence="1">
    <location>
        <begin position="166"/>
        <end position="193"/>
    </location>
</feature>
<evidence type="ECO:0000256" key="2">
    <source>
        <dbReference type="SAM" id="MobiDB-lite"/>
    </source>
</evidence>
<keyword evidence="3" id="KW-1133">Transmembrane helix</keyword>
<evidence type="ECO:0000256" key="3">
    <source>
        <dbReference type="SAM" id="Phobius"/>
    </source>
</evidence>
<feature type="region of interest" description="Disordered" evidence="2">
    <location>
        <begin position="118"/>
        <end position="147"/>
    </location>
</feature>
<dbReference type="InterPro" id="IPR055407">
    <property type="entry name" value="TraM_C"/>
</dbReference>
<comment type="caution">
    <text evidence="5">The sequence shown here is derived from an EMBL/GenBank/DDBJ whole genome shotgun (WGS) entry which is preliminary data.</text>
</comment>
<evidence type="ECO:0000256" key="1">
    <source>
        <dbReference type="SAM" id="Coils"/>
    </source>
</evidence>
<feature type="region of interest" description="Disordered" evidence="2">
    <location>
        <begin position="60"/>
        <end position="79"/>
    </location>
</feature>